<proteinExistence type="inferred from homology"/>
<dbReference type="AlphaFoldDB" id="A0A8R7UM10"/>
<dbReference type="InterPro" id="IPR054502">
    <property type="entry name" value="bHLH-TF_ACT-like_plant"/>
</dbReference>
<evidence type="ECO:0000313" key="7">
    <source>
        <dbReference type="EnsemblPlants" id="TuG1812G0500005048.01.T01"/>
    </source>
</evidence>
<reference evidence="7" key="2">
    <citation type="submission" date="2018-03" db="EMBL/GenBank/DDBJ databases">
        <title>The Triticum urartu genome reveals the dynamic nature of wheat genome evolution.</title>
        <authorList>
            <person name="Ling H."/>
            <person name="Ma B."/>
            <person name="Shi X."/>
            <person name="Liu H."/>
            <person name="Dong L."/>
            <person name="Sun H."/>
            <person name="Cao Y."/>
            <person name="Gao Q."/>
            <person name="Zheng S."/>
            <person name="Li Y."/>
            <person name="Yu Y."/>
            <person name="Du H."/>
            <person name="Qi M."/>
            <person name="Li Y."/>
            <person name="Yu H."/>
            <person name="Cui Y."/>
            <person name="Wang N."/>
            <person name="Chen C."/>
            <person name="Wu H."/>
            <person name="Zhao Y."/>
            <person name="Zhang J."/>
            <person name="Li Y."/>
            <person name="Zhou W."/>
            <person name="Zhang B."/>
            <person name="Hu W."/>
            <person name="Eijk M."/>
            <person name="Tang J."/>
            <person name="Witsenboer H."/>
            <person name="Zhao S."/>
            <person name="Li Z."/>
            <person name="Zhang A."/>
            <person name="Wang D."/>
            <person name="Liang C."/>
        </authorList>
    </citation>
    <scope>NUCLEOTIDE SEQUENCE [LARGE SCALE GENOMIC DNA]</scope>
    <source>
        <strain evidence="7">cv. G1812</strain>
    </source>
</reference>
<keyword evidence="8" id="KW-1185">Reference proteome</keyword>
<dbReference type="PANTHER" id="PTHR46266:SF3">
    <property type="entry name" value="TRANSCRIPTION FACTOR EGL1"/>
    <property type="match status" value="1"/>
</dbReference>
<evidence type="ECO:0000256" key="2">
    <source>
        <dbReference type="ARBA" id="ARBA00005510"/>
    </source>
</evidence>
<name>A0A8R7UM10_TRIUA</name>
<dbReference type="Gramene" id="TuG1812G0500005048.01.T01">
    <property type="protein sequence ID" value="TuG1812G0500005048.01.T01"/>
    <property type="gene ID" value="TuG1812G0500005048.01"/>
</dbReference>
<protein>
    <recommendedName>
        <fullName evidence="6">BHLH domain-containing protein</fullName>
    </recommendedName>
</protein>
<keyword evidence="5" id="KW-0539">Nucleus</keyword>
<dbReference type="PROSITE" id="PS50888">
    <property type="entry name" value="BHLH"/>
    <property type="match status" value="1"/>
</dbReference>
<evidence type="ECO:0000259" key="6">
    <source>
        <dbReference type="PROSITE" id="PS50888"/>
    </source>
</evidence>
<feature type="domain" description="BHLH" evidence="6">
    <location>
        <begin position="81"/>
        <end position="130"/>
    </location>
</feature>
<dbReference type="Pfam" id="PF00010">
    <property type="entry name" value="HLH"/>
    <property type="match status" value="1"/>
</dbReference>
<evidence type="ECO:0000256" key="3">
    <source>
        <dbReference type="ARBA" id="ARBA00023015"/>
    </source>
</evidence>
<dbReference type="Pfam" id="PF22754">
    <property type="entry name" value="bHLH-TF_ACT-like_plant"/>
    <property type="match status" value="1"/>
</dbReference>
<dbReference type="Gene3D" id="4.10.280.10">
    <property type="entry name" value="Helix-loop-helix DNA-binding domain"/>
    <property type="match status" value="1"/>
</dbReference>
<dbReference type="EnsemblPlants" id="TuG1812G0500005048.01.T01">
    <property type="protein sequence ID" value="TuG1812G0500005048.01.T01"/>
    <property type="gene ID" value="TuG1812G0500005048.01"/>
</dbReference>
<comment type="subcellular location">
    <subcellularLocation>
        <location evidence="1">Nucleus</location>
    </subcellularLocation>
</comment>
<accession>A0A8R7UM10</accession>
<dbReference type="SUPFAM" id="SSF47459">
    <property type="entry name" value="HLH, helix-loop-helix DNA-binding domain"/>
    <property type="match status" value="1"/>
</dbReference>
<reference evidence="7" key="3">
    <citation type="submission" date="2022-06" db="UniProtKB">
        <authorList>
            <consortium name="EnsemblPlants"/>
        </authorList>
    </citation>
    <scope>IDENTIFICATION</scope>
</reference>
<keyword evidence="3" id="KW-0805">Transcription regulation</keyword>
<dbReference type="Proteomes" id="UP000015106">
    <property type="component" value="Chromosome 5"/>
</dbReference>
<reference evidence="8" key="1">
    <citation type="journal article" date="2013" name="Nature">
        <title>Draft genome of the wheat A-genome progenitor Triticum urartu.</title>
        <authorList>
            <person name="Ling H.Q."/>
            <person name="Zhao S."/>
            <person name="Liu D."/>
            <person name="Wang J."/>
            <person name="Sun H."/>
            <person name="Zhang C."/>
            <person name="Fan H."/>
            <person name="Li D."/>
            <person name="Dong L."/>
            <person name="Tao Y."/>
            <person name="Gao C."/>
            <person name="Wu H."/>
            <person name="Li Y."/>
            <person name="Cui Y."/>
            <person name="Guo X."/>
            <person name="Zheng S."/>
            <person name="Wang B."/>
            <person name="Yu K."/>
            <person name="Liang Q."/>
            <person name="Yang W."/>
            <person name="Lou X."/>
            <person name="Chen J."/>
            <person name="Feng M."/>
            <person name="Jian J."/>
            <person name="Zhang X."/>
            <person name="Luo G."/>
            <person name="Jiang Y."/>
            <person name="Liu J."/>
            <person name="Wang Z."/>
            <person name="Sha Y."/>
            <person name="Zhang B."/>
            <person name="Wu H."/>
            <person name="Tang D."/>
            <person name="Shen Q."/>
            <person name="Xue P."/>
            <person name="Zou S."/>
            <person name="Wang X."/>
            <person name="Liu X."/>
            <person name="Wang F."/>
            <person name="Yang Y."/>
            <person name="An X."/>
            <person name="Dong Z."/>
            <person name="Zhang K."/>
            <person name="Zhang X."/>
            <person name="Luo M.C."/>
            <person name="Dvorak J."/>
            <person name="Tong Y."/>
            <person name="Wang J."/>
            <person name="Yang H."/>
            <person name="Li Z."/>
            <person name="Wang D."/>
            <person name="Zhang A."/>
            <person name="Wang J."/>
        </authorList>
    </citation>
    <scope>NUCLEOTIDE SEQUENCE</scope>
    <source>
        <strain evidence="8">cv. G1812</strain>
    </source>
</reference>
<dbReference type="GO" id="GO:0005634">
    <property type="term" value="C:nucleus"/>
    <property type="evidence" value="ECO:0007669"/>
    <property type="project" value="UniProtKB-SubCell"/>
</dbReference>
<sequence>MERSFEYMSSLEMAPDMDTRSIDDAIITLSSFVKGSRPSCFTVWKRSSDCEDVVARVTGESQKLLKKAIAGGAWTARPQESNIKTHVLSERRRREKLNDMFLVLKSMVPSINKMDKASILAETITYLRELEQRVEELETSRAPSSHPNEAMGRGLHEVVGRKKIKLSTGSKRKVLETEREDNDCPSNIVNVTVMDKEVLLEVQCRWKELLMTRVFDAIKSLRLDIVSVHASTPEGLLDLKIRATQQASIAPTSKLAVGSAAIAPGMITEALQKAICIR</sequence>
<evidence type="ECO:0000256" key="1">
    <source>
        <dbReference type="ARBA" id="ARBA00004123"/>
    </source>
</evidence>
<keyword evidence="4" id="KW-0804">Transcription</keyword>
<evidence type="ECO:0000313" key="8">
    <source>
        <dbReference type="Proteomes" id="UP000015106"/>
    </source>
</evidence>
<dbReference type="GO" id="GO:0046983">
    <property type="term" value="F:protein dimerization activity"/>
    <property type="evidence" value="ECO:0007669"/>
    <property type="project" value="InterPro"/>
</dbReference>
<dbReference type="PANTHER" id="PTHR46266">
    <property type="entry name" value="TRANSCRIPTION FACTOR TT8"/>
    <property type="match status" value="1"/>
</dbReference>
<evidence type="ECO:0000256" key="5">
    <source>
        <dbReference type="ARBA" id="ARBA00023242"/>
    </source>
</evidence>
<evidence type="ECO:0000256" key="4">
    <source>
        <dbReference type="ARBA" id="ARBA00023163"/>
    </source>
</evidence>
<dbReference type="SMART" id="SM00353">
    <property type="entry name" value="HLH"/>
    <property type="match status" value="1"/>
</dbReference>
<dbReference type="InterPro" id="IPR011598">
    <property type="entry name" value="bHLH_dom"/>
</dbReference>
<comment type="similarity">
    <text evidence="2">Belongs to the bHLH protein family.</text>
</comment>
<dbReference type="InterPro" id="IPR036638">
    <property type="entry name" value="HLH_DNA-bd_sf"/>
</dbReference>
<organism evidence="7 8">
    <name type="scientific">Triticum urartu</name>
    <name type="common">Red wild einkorn</name>
    <name type="synonym">Crithodium urartu</name>
    <dbReference type="NCBI Taxonomy" id="4572"/>
    <lineage>
        <taxon>Eukaryota</taxon>
        <taxon>Viridiplantae</taxon>
        <taxon>Streptophyta</taxon>
        <taxon>Embryophyta</taxon>
        <taxon>Tracheophyta</taxon>
        <taxon>Spermatophyta</taxon>
        <taxon>Magnoliopsida</taxon>
        <taxon>Liliopsida</taxon>
        <taxon>Poales</taxon>
        <taxon>Poaceae</taxon>
        <taxon>BOP clade</taxon>
        <taxon>Pooideae</taxon>
        <taxon>Triticodae</taxon>
        <taxon>Triticeae</taxon>
        <taxon>Triticinae</taxon>
        <taxon>Triticum</taxon>
    </lineage>
</organism>